<sequence length="409" mass="43168">MTWFQTLRAALRAIWRNRMRSFLTTLGIIIGVGAVIAMMAIGAGAKSQIEQAFAAMGTNLLIVMPGSTVTGGSRGGFGSMPTLTWDDLEAIRSEVPSVKRAAAALRSTQSLVSEEQNWTTSVTGTSPEYFDIRNWPVSSGVNITSTDVEGGTKVIVLGQTVAEKLYGANADPVGQTVRVGTTPFTIVGVAARKGQSASGQDYDDAAFIPYTTFARKIQGGLGKYLQGTIFVEAISGEATSRAQTEVTALLRDRHHLGDGADDDFSIRNLAEIAGAQQQGTDTMTTLLASVAAVSLLVGGIGIMNIMLVSVTERTREIGVRMALGAKPADILLQFLVEALSLAMAGGILGVGFGVGVARWLAGRFGWPMLVQPQVIFLSAAFSGAVGIIFGLYPARRASQLDPIDALRYE</sequence>
<dbReference type="Proteomes" id="UP001379533">
    <property type="component" value="Chromosome"/>
</dbReference>
<proteinExistence type="inferred from homology"/>
<dbReference type="Pfam" id="PF02687">
    <property type="entry name" value="FtsX"/>
    <property type="match status" value="1"/>
</dbReference>
<dbReference type="PANTHER" id="PTHR30572">
    <property type="entry name" value="MEMBRANE COMPONENT OF TRANSPORTER-RELATED"/>
    <property type="match status" value="1"/>
</dbReference>
<evidence type="ECO:0000256" key="5">
    <source>
        <dbReference type="ARBA" id="ARBA00023136"/>
    </source>
</evidence>
<feature type="domain" description="MacB-like periplasmic core" evidence="9">
    <location>
        <begin position="21"/>
        <end position="248"/>
    </location>
</feature>
<evidence type="ECO:0000256" key="7">
    <source>
        <dbReference type="SAM" id="Phobius"/>
    </source>
</evidence>
<dbReference type="RefSeq" id="WP_394848123.1">
    <property type="nucleotide sequence ID" value="NZ_CP089982.1"/>
</dbReference>
<dbReference type="EMBL" id="CP089982">
    <property type="protein sequence ID" value="WXA97502.1"/>
    <property type="molecule type" value="Genomic_DNA"/>
</dbReference>
<comment type="subcellular location">
    <subcellularLocation>
        <location evidence="1">Cell membrane</location>
        <topology evidence="1">Multi-pass membrane protein</topology>
    </subcellularLocation>
</comment>
<feature type="domain" description="ABC3 transporter permease C-terminal" evidence="8">
    <location>
        <begin position="289"/>
        <end position="402"/>
    </location>
</feature>
<evidence type="ECO:0000313" key="11">
    <source>
        <dbReference type="Proteomes" id="UP001379533"/>
    </source>
</evidence>
<evidence type="ECO:0000256" key="1">
    <source>
        <dbReference type="ARBA" id="ARBA00004651"/>
    </source>
</evidence>
<keyword evidence="11" id="KW-1185">Reference proteome</keyword>
<dbReference type="InterPro" id="IPR050250">
    <property type="entry name" value="Macrolide_Exporter_MacB"/>
</dbReference>
<keyword evidence="2" id="KW-1003">Cell membrane</keyword>
<accession>A0ABZ2KFN4</accession>
<feature type="transmembrane region" description="Helical" evidence="7">
    <location>
        <begin position="374"/>
        <end position="392"/>
    </location>
</feature>
<gene>
    <name evidence="10" type="ORF">LZC95_11740</name>
</gene>
<feature type="transmembrane region" description="Helical" evidence="7">
    <location>
        <begin position="286"/>
        <end position="310"/>
    </location>
</feature>
<dbReference type="InterPro" id="IPR025857">
    <property type="entry name" value="MacB_PCD"/>
</dbReference>
<evidence type="ECO:0000256" key="4">
    <source>
        <dbReference type="ARBA" id="ARBA00022989"/>
    </source>
</evidence>
<dbReference type="PANTHER" id="PTHR30572:SF4">
    <property type="entry name" value="ABC TRANSPORTER PERMEASE YTRF"/>
    <property type="match status" value="1"/>
</dbReference>
<evidence type="ECO:0000256" key="3">
    <source>
        <dbReference type="ARBA" id="ARBA00022692"/>
    </source>
</evidence>
<evidence type="ECO:0000313" key="10">
    <source>
        <dbReference type="EMBL" id="WXA97502.1"/>
    </source>
</evidence>
<feature type="transmembrane region" description="Helical" evidence="7">
    <location>
        <begin position="21"/>
        <end position="41"/>
    </location>
</feature>
<evidence type="ECO:0000256" key="2">
    <source>
        <dbReference type="ARBA" id="ARBA00022475"/>
    </source>
</evidence>
<protein>
    <submittedName>
        <fullName evidence="10">ABC transporter permease</fullName>
    </submittedName>
</protein>
<evidence type="ECO:0000259" key="8">
    <source>
        <dbReference type="Pfam" id="PF02687"/>
    </source>
</evidence>
<name>A0ABZ2KFN4_9BACT</name>
<organism evidence="10 11">
    <name type="scientific">Pendulispora brunnea</name>
    <dbReference type="NCBI Taxonomy" id="2905690"/>
    <lineage>
        <taxon>Bacteria</taxon>
        <taxon>Pseudomonadati</taxon>
        <taxon>Myxococcota</taxon>
        <taxon>Myxococcia</taxon>
        <taxon>Myxococcales</taxon>
        <taxon>Sorangiineae</taxon>
        <taxon>Pendulisporaceae</taxon>
        <taxon>Pendulispora</taxon>
    </lineage>
</organism>
<keyword evidence="3 7" id="KW-0812">Transmembrane</keyword>
<reference evidence="10 11" key="1">
    <citation type="submission" date="2021-12" db="EMBL/GenBank/DDBJ databases">
        <title>Discovery of the Pendulisporaceae a myxobacterial family with distinct sporulation behavior and unique specialized metabolism.</title>
        <authorList>
            <person name="Garcia R."/>
            <person name="Popoff A."/>
            <person name="Bader C.D."/>
            <person name="Loehr J."/>
            <person name="Walesch S."/>
            <person name="Walt C."/>
            <person name="Boldt J."/>
            <person name="Bunk B."/>
            <person name="Haeckl F.J.F.P.J."/>
            <person name="Gunesch A.P."/>
            <person name="Birkelbach J."/>
            <person name="Nuebel U."/>
            <person name="Pietschmann T."/>
            <person name="Bach T."/>
            <person name="Mueller R."/>
        </authorList>
    </citation>
    <scope>NUCLEOTIDE SEQUENCE [LARGE SCALE GENOMIC DNA]</scope>
    <source>
        <strain evidence="10 11">MSr12523</strain>
    </source>
</reference>
<dbReference type="InterPro" id="IPR003838">
    <property type="entry name" value="ABC3_permease_C"/>
</dbReference>
<dbReference type="Pfam" id="PF12704">
    <property type="entry name" value="MacB_PCD"/>
    <property type="match status" value="1"/>
</dbReference>
<feature type="transmembrane region" description="Helical" evidence="7">
    <location>
        <begin position="330"/>
        <end position="354"/>
    </location>
</feature>
<keyword evidence="4 7" id="KW-1133">Transmembrane helix</keyword>
<comment type="similarity">
    <text evidence="6">Belongs to the ABC-4 integral membrane protein family.</text>
</comment>
<evidence type="ECO:0000256" key="6">
    <source>
        <dbReference type="ARBA" id="ARBA00038076"/>
    </source>
</evidence>
<keyword evidence="5 7" id="KW-0472">Membrane</keyword>
<evidence type="ECO:0000259" key="9">
    <source>
        <dbReference type="Pfam" id="PF12704"/>
    </source>
</evidence>